<dbReference type="PANTHER" id="PTHR30160">
    <property type="entry name" value="TETRAACYLDISACCHARIDE 4'-KINASE-RELATED"/>
    <property type="match status" value="1"/>
</dbReference>
<dbReference type="CDD" id="cd03789">
    <property type="entry name" value="GT9_LPS_heptosyltransferase"/>
    <property type="match status" value="1"/>
</dbReference>
<evidence type="ECO:0000256" key="2">
    <source>
        <dbReference type="ARBA" id="ARBA00022679"/>
    </source>
</evidence>
<dbReference type="PANTHER" id="PTHR30160:SF1">
    <property type="entry name" value="LIPOPOLYSACCHARIDE 1,2-N-ACETYLGLUCOSAMINETRANSFERASE-RELATED"/>
    <property type="match status" value="1"/>
</dbReference>
<evidence type="ECO:0000313" key="4">
    <source>
        <dbReference type="Proteomes" id="UP000006272"/>
    </source>
</evidence>
<dbReference type="PATRIC" id="fig|1206767.3.peg.830"/>
<dbReference type="Gene3D" id="3.40.50.2000">
    <property type="entry name" value="Glycogen Phosphorylase B"/>
    <property type="match status" value="1"/>
</dbReference>
<comment type="caution">
    <text evidence="3">The sequence shown here is derived from an EMBL/GenBank/DDBJ whole genome shotgun (WGS) entry which is preliminary data.</text>
</comment>
<keyword evidence="2 3" id="KW-0808">Transferase</keyword>
<keyword evidence="1" id="KW-0328">Glycosyltransferase</keyword>
<dbReference type="EMBL" id="ALAO01000073">
    <property type="protein sequence ID" value="EKO40407.1"/>
    <property type="molecule type" value="Genomic_DNA"/>
</dbReference>
<sequence length="322" mass="34212">MNPPDKIVLEHAGALGDFFLAWPVFLSVVRHFPGVAAFVAVRPSLAGYLAPLAAPCPPPLRRTLDLRFAASVWPKELDDALVVRPGLAARPDLPASDRFLFLPGVVPGSLESPREFYRKALEAHGIPWAEDWRETFQALFGGHAPTTDDVLLFPGAGHPDKCWPLERLAALAQGLAERGLRPVYVLGPAEQERGLGPAGWNMVMPETVEDLSRLLRAARAVVGPDCGPLHLAGLHGVPGVAVFGPTSPRQWGPAGLDVVTAGMACAPCTAMTSGDFAAACPRPLPCLADVSQEIVLKRLVALARKMPVADPEPDQPATATGR</sequence>
<dbReference type="InterPro" id="IPR002201">
    <property type="entry name" value="Glyco_trans_9"/>
</dbReference>
<dbReference type="AlphaFoldDB" id="K6FPC5"/>
<dbReference type="GO" id="GO:0005829">
    <property type="term" value="C:cytosol"/>
    <property type="evidence" value="ECO:0007669"/>
    <property type="project" value="TreeGrafter"/>
</dbReference>
<dbReference type="GO" id="GO:0009244">
    <property type="term" value="P:lipopolysaccharide core region biosynthetic process"/>
    <property type="evidence" value="ECO:0007669"/>
    <property type="project" value="TreeGrafter"/>
</dbReference>
<dbReference type="Pfam" id="PF01075">
    <property type="entry name" value="Glyco_transf_9"/>
    <property type="match status" value="1"/>
</dbReference>
<dbReference type="Proteomes" id="UP000006272">
    <property type="component" value="Unassembled WGS sequence"/>
</dbReference>
<dbReference type="SUPFAM" id="SSF53756">
    <property type="entry name" value="UDP-Glycosyltransferase/glycogen phosphorylase"/>
    <property type="match status" value="1"/>
</dbReference>
<name>K6FPC5_9BACT</name>
<evidence type="ECO:0000313" key="3">
    <source>
        <dbReference type="EMBL" id="EKO40407.1"/>
    </source>
</evidence>
<organism evidence="3 4">
    <name type="scientific">Solidesulfovibrio magneticus str. Maddingley MBC34</name>
    <dbReference type="NCBI Taxonomy" id="1206767"/>
    <lineage>
        <taxon>Bacteria</taxon>
        <taxon>Pseudomonadati</taxon>
        <taxon>Thermodesulfobacteriota</taxon>
        <taxon>Desulfovibrionia</taxon>
        <taxon>Desulfovibrionales</taxon>
        <taxon>Desulfovibrionaceae</taxon>
        <taxon>Solidesulfovibrio</taxon>
    </lineage>
</organism>
<dbReference type="InterPro" id="IPR051199">
    <property type="entry name" value="LPS_LOS_Heptosyltrfase"/>
</dbReference>
<dbReference type="GO" id="GO:0008713">
    <property type="term" value="F:ADP-heptose-lipopolysaccharide heptosyltransferase activity"/>
    <property type="evidence" value="ECO:0007669"/>
    <property type="project" value="TreeGrafter"/>
</dbReference>
<evidence type="ECO:0000256" key="1">
    <source>
        <dbReference type="ARBA" id="ARBA00022676"/>
    </source>
</evidence>
<reference evidence="3 4" key="1">
    <citation type="submission" date="2012-07" db="EMBL/GenBank/DDBJ databases">
        <title>Draft genome sequence of Desulfovibrio magneticus str. Maddingley MBC34 obtained from a metagenomic sequence of a methanogenic enrichment isolated from coal-seam formation water in Victoria, Australia.</title>
        <authorList>
            <person name="Greenfield P."/>
            <person name="Hendry P."/>
            <person name="Li D."/>
            <person name="Rosewarne C.P."/>
            <person name="Tran-Dinh N."/>
            <person name="Elbourne L.D.H."/>
            <person name="Paulsen I.T."/>
            <person name="Midgley D.J."/>
        </authorList>
    </citation>
    <scope>NUCLEOTIDE SEQUENCE [LARGE SCALE GENOMIC DNA]</scope>
    <source>
        <strain evidence="4">Maddingley MBC34</strain>
    </source>
</reference>
<protein>
    <submittedName>
        <fullName evidence="3">ADP-heptose:LPS heptosyltransferase</fullName>
    </submittedName>
</protein>
<accession>K6FPC5</accession>
<gene>
    <name evidence="3" type="ORF">B193_0869</name>
</gene>
<proteinExistence type="predicted"/>